<reference evidence="3" key="1">
    <citation type="journal article" date="2021" name="Nat. Commun.">
        <title>Genetic determinants of endophytism in the Arabidopsis root mycobiome.</title>
        <authorList>
            <person name="Mesny F."/>
            <person name="Miyauchi S."/>
            <person name="Thiergart T."/>
            <person name="Pickel B."/>
            <person name="Atanasova L."/>
            <person name="Karlsson M."/>
            <person name="Huettel B."/>
            <person name="Barry K.W."/>
            <person name="Haridas S."/>
            <person name="Chen C."/>
            <person name="Bauer D."/>
            <person name="Andreopoulos W."/>
            <person name="Pangilinan J."/>
            <person name="LaButti K."/>
            <person name="Riley R."/>
            <person name="Lipzen A."/>
            <person name="Clum A."/>
            <person name="Drula E."/>
            <person name="Henrissat B."/>
            <person name="Kohler A."/>
            <person name="Grigoriev I.V."/>
            <person name="Martin F.M."/>
            <person name="Hacquard S."/>
        </authorList>
    </citation>
    <scope>NUCLEOTIDE SEQUENCE</scope>
    <source>
        <strain evidence="3">MPI-SDFR-AT-0073</strain>
    </source>
</reference>
<keyword evidence="2" id="KW-1133">Transmembrane helix</keyword>
<feature type="compositionally biased region" description="Low complexity" evidence="1">
    <location>
        <begin position="70"/>
        <end position="81"/>
    </location>
</feature>
<evidence type="ECO:0000313" key="3">
    <source>
        <dbReference type="EMBL" id="KAH6646452.1"/>
    </source>
</evidence>
<keyword evidence="4" id="KW-1185">Reference proteome</keyword>
<evidence type="ECO:0000256" key="1">
    <source>
        <dbReference type="SAM" id="MobiDB-lite"/>
    </source>
</evidence>
<dbReference type="OrthoDB" id="4777756at2759"/>
<keyword evidence="2" id="KW-0472">Membrane</keyword>
<feature type="transmembrane region" description="Helical" evidence="2">
    <location>
        <begin position="106"/>
        <end position="129"/>
    </location>
</feature>
<gene>
    <name evidence="3" type="ORF">BKA67DRAFT_664290</name>
</gene>
<accession>A0A9P8RIE9</accession>
<dbReference type="AlphaFoldDB" id="A0A9P8RIE9"/>
<feature type="compositionally biased region" description="Low complexity" evidence="1">
    <location>
        <begin position="209"/>
        <end position="223"/>
    </location>
</feature>
<feature type="compositionally biased region" description="Polar residues" evidence="1">
    <location>
        <begin position="86"/>
        <end position="100"/>
    </location>
</feature>
<feature type="region of interest" description="Disordered" evidence="1">
    <location>
        <begin position="70"/>
        <end position="100"/>
    </location>
</feature>
<dbReference type="RefSeq" id="XP_045952966.1">
    <property type="nucleotide sequence ID" value="XM_046108344.1"/>
</dbReference>
<keyword evidence="2" id="KW-0812">Transmembrane</keyword>
<proteinExistence type="predicted"/>
<feature type="compositionally biased region" description="Polar residues" evidence="1">
    <location>
        <begin position="191"/>
        <end position="205"/>
    </location>
</feature>
<name>A0A9P8RIE9_9PEZI</name>
<feature type="region of interest" description="Disordered" evidence="1">
    <location>
        <begin position="143"/>
        <end position="260"/>
    </location>
</feature>
<feature type="region of interest" description="Disordered" evidence="1">
    <location>
        <begin position="275"/>
        <end position="319"/>
    </location>
</feature>
<feature type="region of interest" description="Disordered" evidence="1">
    <location>
        <begin position="1"/>
        <end position="41"/>
    </location>
</feature>
<evidence type="ECO:0000256" key="2">
    <source>
        <dbReference type="SAM" id="Phobius"/>
    </source>
</evidence>
<protein>
    <submittedName>
        <fullName evidence="3">Uncharacterized protein</fullName>
    </submittedName>
</protein>
<feature type="compositionally biased region" description="Low complexity" evidence="1">
    <location>
        <begin position="1"/>
        <end position="22"/>
    </location>
</feature>
<comment type="caution">
    <text evidence="3">The sequence shown here is derived from an EMBL/GenBank/DDBJ whole genome shotgun (WGS) entry which is preliminary data.</text>
</comment>
<sequence>MPMSGDSPSTSSHSTSSVRATSGVGKPVTAGIATEMAGPSTGTTMTTVAAASLPTTPSTTIVTSGLVGFSPSSTTATSSESKNAGPATTTTAQASNVSSSGLPRSAIAGISVGVAIGALGLLLALFLLYRCRCRKVAKRMPPYQNNLRGEFDDKNVGNRAQASEGNRHGDVFAPFGGRASSFESAGALNPGSPSTYRSTKSQNDVAATASYPSSPADSYYLSPLSPPGTGVPLLKGPAAKDDDATAKENKSDEPAQLDSRPLHFELYSANAEKQMAELPTPSPPQTPRASQSPSYEVGGDHTESLISGSSPNMVQNAQQQKLTRVQSGEAAVVSVVNRPQSARPRSYDHRTRLRATMNATADDVQSNRHVNSWTHL</sequence>
<organism evidence="3 4">
    <name type="scientific">Truncatella angustata</name>
    <dbReference type="NCBI Taxonomy" id="152316"/>
    <lineage>
        <taxon>Eukaryota</taxon>
        <taxon>Fungi</taxon>
        <taxon>Dikarya</taxon>
        <taxon>Ascomycota</taxon>
        <taxon>Pezizomycotina</taxon>
        <taxon>Sordariomycetes</taxon>
        <taxon>Xylariomycetidae</taxon>
        <taxon>Amphisphaeriales</taxon>
        <taxon>Sporocadaceae</taxon>
        <taxon>Truncatella</taxon>
    </lineage>
</organism>
<dbReference type="Proteomes" id="UP000758603">
    <property type="component" value="Unassembled WGS sequence"/>
</dbReference>
<evidence type="ECO:0000313" key="4">
    <source>
        <dbReference type="Proteomes" id="UP000758603"/>
    </source>
</evidence>
<feature type="compositionally biased region" description="Polar residues" evidence="1">
    <location>
        <begin position="304"/>
        <end position="319"/>
    </location>
</feature>
<dbReference type="EMBL" id="JAGPXC010000010">
    <property type="protein sequence ID" value="KAH6646452.1"/>
    <property type="molecule type" value="Genomic_DNA"/>
</dbReference>
<feature type="compositionally biased region" description="Basic and acidic residues" evidence="1">
    <location>
        <begin position="238"/>
        <end position="253"/>
    </location>
</feature>
<dbReference type="GeneID" id="70137235"/>